<dbReference type="InterPro" id="IPR006084">
    <property type="entry name" value="XPG/Rad2"/>
</dbReference>
<gene>
    <name evidence="2" type="ORF">B0H15DRAFT_771706</name>
</gene>
<evidence type="ECO:0000313" key="2">
    <source>
        <dbReference type="EMBL" id="KAJ7098522.1"/>
    </source>
</evidence>
<dbReference type="Gene3D" id="1.10.150.20">
    <property type="entry name" value="5' to 3' exonuclease, C-terminal subdomain"/>
    <property type="match status" value="1"/>
</dbReference>
<evidence type="ECO:0000259" key="1">
    <source>
        <dbReference type="SMART" id="SM00484"/>
    </source>
</evidence>
<dbReference type="EMBL" id="JARJCN010000008">
    <property type="protein sequence ID" value="KAJ7098522.1"/>
    <property type="molecule type" value="Genomic_DNA"/>
</dbReference>
<name>A0AAD6UGM1_9AGAR</name>
<dbReference type="PANTHER" id="PTHR11081">
    <property type="entry name" value="FLAP ENDONUCLEASE FAMILY MEMBER"/>
    <property type="match status" value="1"/>
</dbReference>
<dbReference type="CDD" id="cd09870">
    <property type="entry name" value="PIN_YEN1"/>
    <property type="match status" value="1"/>
</dbReference>
<organism evidence="2 3">
    <name type="scientific">Mycena belliarum</name>
    <dbReference type="NCBI Taxonomy" id="1033014"/>
    <lineage>
        <taxon>Eukaryota</taxon>
        <taxon>Fungi</taxon>
        <taxon>Dikarya</taxon>
        <taxon>Basidiomycota</taxon>
        <taxon>Agaricomycotina</taxon>
        <taxon>Agaricomycetes</taxon>
        <taxon>Agaricomycetidae</taxon>
        <taxon>Agaricales</taxon>
        <taxon>Marasmiineae</taxon>
        <taxon>Mycenaceae</taxon>
        <taxon>Mycena</taxon>
    </lineage>
</organism>
<dbReference type="PANTHER" id="PTHR11081:SF75">
    <property type="entry name" value="ENDONUCLEASE, PUTATIVE (AFU_ORTHOLOGUE AFUA_3G13260)-RELATED"/>
    <property type="match status" value="1"/>
</dbReference>
<dbReference type="Pfam" id="PF00867">
    <property type="entry name" value="XPG_I"/>
    <property type="match status" value="1"/>
</dbReference>
<dbReference type="SMART" id="SM00484">
    <property type="entry name" value="XPGI"/>
    <property type="match status" value="1"/>
</dbReference>
<dbReference type="GO" id="GO:0006281">
    <property type="term" value="P:DNA repair"/>
    <property type="evidence" value="ECO:0007669"/>
    <property type="project" value="UniProtKB-ARBA"/>
</dbReference>
<dbReference type="SUPFAM" id="SSF88723">
    <property type="entry name" value="PIN domain-like"/>
    <property type="match status" value="1"/>
</dbReference>
<accession>A0AAD6UGM1</accession>
<proteinExistence type="predicted"/>
<dbReference type="GO" id="GO:0017108">
    <property type="term" value="F:5'-flap endonuclease activity"/>
    <property type="evidence" value="ECO:0007669"/>
    <property type="project" value="TreeGrafter"/>
</dbReference>
<dbReference type="Proteomes" id="UP001222325">
    <property type="component" value="Unassembled WGS sequence"/>
</dbReference>
<sequence>LFHSTPGPEGQALVLEKLFYQLCNFLLAPATFVFIFDGPGRPSMKRGTKVVHRPLWLIQHLKAMIKSFGFHLYDAPGEAEAELGQLSESGQIDAVITEDSDTLVFGARCIIRTLGPSIEHNCNIYTSDAIENSESVALDKEGLLLCALLLGGDYHPGIPGVGMIIAHALARQHFGHDLVNILRNFTGSRLNSQLVIWRDSLCQELRTNSSGLLEKCRPKLADMIPDSFPDVRVAHLYWNPLTSKSPHYLGPLPDAESWKPKEPAIFELAHFCSSRFNWVGASLLKKLNSNLWPGVVFKMISSVKFSLYPKIFPLMSIVAVHCFQSLY</sequence>
<evidence type="ECO:0000313" key="3">
    <source>
        <dbReference type="Proteomes" id="UP001222325"/>
    </source>
</evidence>
<feature type="non-terminal residue" evidence="2">
    <location>
        <position position="327"/>
    </location>
</feature>
<dbReference type="InterPro" id="IPR036279">
    <property type="entry name" value="5-3_exonuclease_C_sf"/>
</dbReference>
<dbReference type="Gene3D" id="3.40.50.1010">
    <property type="entry name" value="5'-nuclease"/>
    <property type="match status" value="1"/>
</dbReference>
<reference evidence="2" key="1">
    <citation type="submission" date="2023-03" db="EMBL/GenBank/DDBJ databases">
        <title>Massive genome expansion in bonnet fungi (Mycena s.s.) driven by repeated elements and novel gene families across ecological guilds.</title>
        <authorList>
            <consortium name="Lawrence Berkeley National Laboratory"/>
            <person name="Harder C.B."/>
            <person name="Miyauchi S."/>
            <person name="Viragh M."/>
            <person name="Kuo A."/>
            <person name="Thoen E."/>
            <person name="Andreopoulos B."/>
            <person name="Lu D."/>
            <person name="Skrede I."/>
            <person name="Drula E."/>
            <person name="Henrissat B."/>
            <person name="Morin E."/>
            <person name="Kohler A."/>
            <person name="Barry K."/>
            <person name="LaButti K."/>
            <person name="Morin E."/>
            <person name="Salamov A."/>
            <person name="Lipzen A."/>
            <person name="Mereny Z."/>
            <person name="Hegedus B."/>
            <person name="Baldrian P."/>
            <person name="Stursova M."/>
            <person name="Weitz H."/>
            <person name="Taylor A."/>
            <person name="Grigoriev I.V."/>
            <person name="Nagy L.G."/>
            <person name="Martin F."/>
            <person name="Kauserud H."/>
        </authorList>
    </citation>
    <scope>NUCLEOTIDE SEQUENCE</scope>
    <source>
        <strain evidence="2">CBHHK173m</strain>
    </source>
</reference>
<dbReference type="AlphaFoldDB" id="A0AAD6UGM1"/>
<dbReference type="InterPro" id="IPR029060">
    <property type="entry name" value="PIN-like_dom_sf"/>
</dbReference>
<dbReference type="InterPro" id="IPR006086">
    <property type="entry name" value="XPG-I_dom"/>
</dbReference>
<comment type="caution">
    <text evidence="2">The sequence shown here is derived from an EMBL/GenBank/DDBJ whole genome shotgun (WGS) entry which is preliminary data.</text>
</comment>
<dbReference type="SUPFAM" id="SSF47807">
    <property type="entry name" value="5' to 3' exonuclease, C-terminal subdomain"/>
    <property type="match status" value="1"/>
</dbReference>
<protein>
    <submittedName>
        <fullName evidence="2">PIN domain-like protein</fullName>
    </submittedName>
</protein>
<dbReference type="PRINTS" id="PR00853">
    <property type="entry name" value="XPGRADSUPER"/>
</dbReference>
<keyword evidence="3" id="KW-1185">Reference proteome</keyword>
<feature type="domain" description="XPG-I" evidence="1">
    <location>
        <begin position="66"/>
        <end position="138"/>
    </location>
</feature>